<dbReference type="PATRIC" id="fig|1423718.3.peg.2046"/>
<dbReference type="InterPro" id="IPR011663">
    <property type="entry name" value="UTRA"/>
</dbReference>
<dbReference type="Gene3D" id="3.40.1410.10">
    <property type="entry name" value="Chorismate lyase-like"/>
    <property type="match status" value="1"/>
</dbReference>
<dbReference type="OrthoDB" id="9816541at2"/>
<sequence length="237" mass="26902">MTLKYKLVAKDIAQKIDDQVYTDKLPSEQELINHYQVSRNTIRNALNLLYNQGMVRSIQGSGYFVNTSAQPGELIVNGGSKKGLYDLEKADPISSKVLSLEVIPADQEIATRLQCPLATDIYHVKRLRSNSKEVVSLEDAYYLKSVVPYLTEEVCRESIFNFITKTYGVEIKNGDEFIKLARLTKAEADLTGLEVATPALHLTEVNYLKNEQPFNYSKTLYLQSDLTLYYHVSNYLN</sequence>
<dbReference type="GO" id="GO:0045892">
    <property type="term" value="P:negative regulation of DNA-templated transcription"/>
    <property type="evidence" value="ECO:0007669"/>
    <property type="project" value="TreeGrafter"/>
</dbReference>
<comment type="caution">
    <text evidence="5">The sequence shown here is derived from an EMBL/GenBank/DDBJ whole genome shotgun (WGS) entry which is preliminary data.</text>
</comment>
<dbReference type="EMBL" id="AYYP01000001">
    <property type="protein sequence ID" value="KRM66468.1"/>
    <property type="molecule type" value="Genomic_DNA"/>
</dbReference>
<dbReference type="InterPro" id="IPR000524">
    <property type="entry name" value="Tscrpt_reg_HTH_GntR"/>
</dbReference>
<dbReference type="Proteomes" id="UP000051008">
    <property type="component" value="Unassembled WGS sequence"/>
</dbReference>
<dbReference type="PRINTS" id="PR00035">
    <property type="entry name" value="HTHGNTR"/>
</dbReference>
<evidence type="ECO:0000256" key="3">
    <source>
        <dbReference type="ARBA" id="ARBA00023163"/>
    </source>
</evidence>
<dbReference type="InterPro" id="IPR028978">
    <property type="entry name" value="Chorismate_lyase_/UTRA_dom_sf"/>
</dbReference>
<dbReference type="GO" id="GO:0003700">
    <property type="term" value="F:DNA-binding transcription factor activity"/>
    <property type="evidence" value="ECO:0007669"/>
    <property type="project" value="InterPro"/>
</dbReference>
<evidence type="ECO:0000256" key="2">
    <source>
        <dbReference type="ARBA" id="ARBA00023125"/>
    </source>
</evidence>
<reference evidence="5 6" key="1">
    <citation type="journal article" date="2015" name="Genome Announc.">
        <title>Expanding the biotechnology potential of lactobacilli through comparative genomics of 213 strains and associated genera.</title>
        <authorList>
            <person name="Sun Z."/>
            <person name="Harris H.M."/>
            <person name="McCann A."/>
            <person name="Guo C."/>
            <person name="Argimon S."/>
            <person name="Zhang W."/>
            <person name="Yang X."/>
            <person name="Jeffery I.B."/>
            <person name="Cooney J.C."/>
            <person name="Kagawa T.F."/>
            <person name="Liu W."/>
            <person name="Song Y."/>
            <person name="Salvetti E."/>
            <person name="Wrobel A."/>
            <person name="Rasinkangas P."/>
            <person name="Parkhill J."/>
            <person name="Rea M.C."/>
            <person name="O'Sullivan O."/>
            <person name="Ritari J."/>
            <person name="Douillard F.P."/>
            <person name="Paul Ross R."/>
            <person name="Yang R."/>
            <person name="Briner A.E."/>
            <person name="Felis G.E."/>
            <person name="de Vos W.M."/>
            <person name="Barrangou R."/>
            <person name="Klaenhammer T.R."/>
            <person name="Caufield P.W."/>
            <person name="Cui Y."/>
            <person name="Zhang H."/>
            <person name="O'Toole P.W."/>
        </authorList>
    </citation>
    <scope>NUCLEOTIDE SEQUENCE [LARGE SCALE GENOMIC DNA]</scope>
    <source>
        <strain evidence="5 6">DSM 20509</strain>
    </source>
</reference>
<dbReference type="PANTHER" id="PTHR44846:SF4">
    <property type="entry name" value="HTH GNTR-TYPE DOMAIN-CONTAINING PROTEIN"/>
    <property type="match status" value="1"/>
</dbReference>
<keyword evidence="2" id="KW-0238">DNA-binding</keyword>
<dbReference type="Pfam" id="PF07702">
    <property type="entry name" value="UTRA"/>
    <property type="match status" value="1"/>
</dbReference>
<accession>A0A0R2ALA0</accession>
<dbReference type="PANTHER" id="PTHR44846">
    <property type="entry name" value="MANNOSYL-D-GLYCERATE TRANSPORT/METABOLISM SYSTEM REPRESSOR MNGR-RELATED"/>
    <property type="match status" value="1"/>
</dbReference>
<evidence type="ECO:0000313" key="6">
    <source>
        <dbReference type="Proteomes" id="UP000051008"/>
    </source>
</evidence>
<dbReference type="InterPro" id="IPR036390">
    <property type="entry name" value="WH_DNA-bd_sf"/>
</dbReference>
<gene>
    <name evidence="5" type="ORF">FC14_GL001972</name>
</gene>
<dbReference type="AlphaFoldDB" id="A0A0R2ALA0"/>
<dbReference type="Gene3D" id="1.10.10.10">
    <property type="entry name" value="Winged helix-like DNA-binding domain superfamily/Winged helix DNA-binding domain"/>
    <property type="match status" value="1"/>
</dbReference>
<dbReference type="InterPro" id="IPR036388">
    <property type="entry name" value="WH-like_DNA-bd_sf"/>
</dbReference>
<dbReference type="SUPFAM" id="SSF64288">
    <property type="entry name" value="Chorismate lyase-like"/>
    <property type="match status" value="1"/>
</dbReference>
<proteinExistence type="predicted"/>
<evidence type="ECO:0000259" key="4">
    <source>
        <dbReference type="PROSITE" id="PS50949"/>
    </source>
</evidence>
<evidence type="ECO:0000313" key="5">
    <source>
        <dbReference type="EMBL" id="KRM66468.1"/>
    </source>
</evidence>
<dbReference type="GO" id="GO:0003677">
    <property type="term" value="F:DNA binding"/>
    <property type="evidence" value="ECO:0007669"/>
    <property type="project" value="UniProtKB-KW"/>
</dbReference>
<protein>
    <submittedName>
        <fullName evidence="5">Transcriptional regulator</fullName>
    </submittedName>
</protein>
<dbReference type="SMART" id="SM00866">
    <property type="entry name" value="UTRA"/>
    <property type="match status" value="1"/>
</dbReference>
<name>A0A0R2ALA0_9LACO</name>
<keyword evidence="1" id="KW-0805">Transcription regulation</keyword>
<feature type="domain" description="HTH gntR-type" evidence="4">
    <location>
        <begin position="2"/>
        <end position="68"/>
    </location>
</feature>
<dbReference type="SMART" id="SM00345">
    <property type="entry name" value="HTH_GNTR"/>
    <property type="match status" value="1"/>
</dbReference>
<keyword evidence="6" id="KW-1185">Reference proteome</keyword>
<organism evidence="5 6">
    <name type="scientific">Ligilactobacillus agilis DSM 20509</name>
    <dbReference type="NCBI Taxonomy" id="1423718"/>
    <lineage>
        <taxon>Bacteria</taxon>
        <taxon>Bacillati</taxon>
        <taxon>Bacillota</taxon>
        <taxon>Bacilli</taxon>
        <taxon>Lactobacillales</taxon>
        <taxon>Lactobacillaceae</taxon>
        <taxon>Ligilactobacillus</taxon>
    </lineage>
</organism>
<dbReference type="PROSITE" id="PS50949">
    <property type="entry name" value="HTH_GNTR"/>
    <property type="match status" value="1"/>
</dbReference>
<keyword evidence="3" id="KW-0804">Transcription</keyword>
<dbReference type="CDD" id="cd07377">
    <property type="entry name" value="WHTH_GntR"/>
    <property type="match status" value="1"/>
</dbReference>
<dbReference type="Pfam" id="PF00392">
    <property type="entry name" value="GntR"/>
    <property type="match status" value="1"/>
</dbReference>
<dbReference type="RefSeq" id="WP_056975523.1">
    <property type="nucleotide sequence ID" value="NZ_AYYP01000001.1"/>
</dbReference>
<dbReference type="SUPFAM" id="SSF46785">
    <property type="entry name" value="Winged helix' DNA-binding domain"/>
    <property type="match status" value="1"/>
</dbReference>
<dbReference type="InterPro" id="IPR050679">
    <property type="entry name" value="Bact_HTH_transcr_reg"/>
</dbReference>
<evidence type="ECO:0000256" key="1">
    <source>
        <dbReference type="ARBA" id="ARBA00023015"/>
    </source>
</evidence>